<proteinExistence type="inferred from homology"/>
<keyword evidence="4" id="KW-1185">Reference proteome</keyword>
<dbReference type="InterPro" id="IPR050357">
    <property type="entry name" value="Arrestin_domain-protein"/>
</dbReference>
<dbReference type="PANTHER" id="PTHR11188">
    <property type="entry name" value="ARRESTIN DOMAIN CONTAINING PROTEIN"/>
    <property type="match status" value="1"/>
</dbReference>
<comment type="similarity">
    <text evidence="1">Belongs to the arrestin family.</text>
</comment>
<dbReference type="InterPro" id="IPR014756">
    <property type="entry name" value="Ig_E-set"/>
</dbReference>
<dbReference type="Gene3D" id="2.60.40.640">
    <property type="match status" value="2"/>
</dbReference>
<dbReference type="Proteomes" id="UP001217089">
    <property type="component" value="Unassembled WGS sequence"/>
</dbReference>
<dbReference type="Pfam" id="PF00339">
    <property type="entry name" value="Arrestin_N"/>
    <property type="match status" value="1"/>
</dbReference>
<organism evidence="3 4">
    <name type="scientific">Tegillarca granosa</name>
    <name type="common">Malaysian cockle</name>
    <name type="synonym">Anadara granosa</name>
    <dbReference type="NCBI Taxonomy" id="220873"/>
    <lineage>
        <taxon>Eukaryota</taxon>
        <taxon>Metazoa</taxon>
        <taxon>Spiralia</taxon>
        <taxon>Lophotrochozoa</taxon>
        <taxon>Mollusca</taxon>
        <taxon>Bivalvia</taxon>
        <taxon>Autobranchia</taxon>
        <taxon>Pteriomorphia</taxon>
        <taxon>Arcoida</taxon>
        <taxon>Arcoidea</taxon>
        <taxon>Arcidae</taxon>
        <taxon>Tegillarca</taxon>
    </lineage>
</organism>
<dbReference type="SUPFAM" id="SSF81296">
    <property type="entry name" value="E set domains"/>
    <property type="match status" value="2"/>
</dbReference>
<evidence type="ECO:0000259" key="2">
    <source>
        <dbReference type="SMART" id="SM01017"/>
    </source>
</evidence>
<sequence length="267" mass="29774">MHPEGAHMYPFSFTLNPNLPSSFEGSRGYIRYTCKATIDRPWKFDQSSKRAFTMPIIAEREETMQGCCCDAGKLGVSLHLNKSGYVPGEPIVYDITIHNNTDTTITSVTLTLRQIVKYTGFSDSLFSSGNPKYHTKTQDISLFGHAVNIGQNSTHSINRATLVPSLPPSHLEGCNIIDIDYIIILKIPCSWSSLKIERGIIIAPPSYEECVFGKVNVRDENDDEHTSGQMAWAPAYPFYDWSQHSSQTYGGFAPDVARPAPPDYNQI</sequence>
<accession>A0ABQ9EAP7</accession>
<dbReference type="EMBL" id="JARBDR010000917">
    <property type="protein sequence ID" value="KAJ8302419.1"/>
    <property type="molecule type" value="Genomic_DNA"/>
</dbReference>
<evidence type="ECO:0000256" key="1">
    <source>
        <dbReference type="ARBA" id="ARBA00005298"/>
    </source>
</evidence>
<name>A0ABQ9EAP7_TEGGR</name>
<protein>
    <recommendedName>
        <fullName evidence="2">Arrestin C-terminal-like domain-containing protein</fullName>
    </recommendedName>
</protein>
<comment type="caution">
    <text evidence="3">The sequence shown here is derived from an EMBL/GenBank/DDBJ whole genome shotgun (WGS) entry which is preliminary data.</text>
</comment>
<dbReference type="Pfam" id="PF02752">
    <property type="entry name" value="Arrestin_C"/>
    <property type="match status" value="1"/>
</dbReference>
<dbReference type="InterPro" id="IPR011022">
    <property type="entry name" value="Arrestin_C-like"/>
</dbReference>
<dbReference type="PANTHER" id="PTHR11188:SF176">
    <property type="entry name" value="ARRESTIN DOMAIN-CONTAINING PROTEIN 1"/>
    <property type="match status" value="1"/>
</dbReference>
<evidence type="ECO:0000313" key="4">
    <source>
        <dbReference type="Proteomes" id="UP001217089"/>
    </source>
</evidence>
<evidence type="ECO:0000313" key="3">
    <source>
        <dbReference type="EMBL" id="KAJ8302419.1"/>
    </source>
</evidence>
<dbReference type="InterPro" id="IPR011021">
    <property type="entry name" value="Arrestin-like_N"/>
</dbReference>
<gene>
    <name evidence="3" type="ORF">KUTeg_018815</name>
</gene>
<feature type="domain" description="Arrestin C-terminal-like" evidence="2">
    <location>
        <begin position="70"/>
        <end position="207"/>
    </location>
</feature>
<dbReference type="SMART" id="SM01017">
    <property type="entry name" value="Arrestin_C"/>
    <property type="match status" value="1"/>
</dbReference>
<reference evidence="3 4" key="1">
    <citation type="submission" date="2022-12" db="EMBL/GenBank/DDBJ databases">
        <title>Chromosome-level genome of Tegillarca granosa.</title>
        <authorList>
            <person name="Kim J."/>
        </authorList>
    </citation>
    <scope>NUCLEOTIDE SEQUENCE [LARGE SCALE GENOMIC DNA]</scope>
    <source>
        <strain evidence="3">Teg-2019</strain>
        <tissue evidence="3">Adductor muscle</tissue>
    </source>
</reference>
<dbReference type="InterPro" id="IPR014752">
    <property type="entry name" value="Arrestin-like_C"/>
</dbReference>